<feature type="compositionally biased region" description="Polar residues" evidence="1">
    <location>
        <begin position="152"/>
        <end position="163"/>
    </location>
</feature>
<accession>A0A167RJT0</accession>
<feature type="region of interest" description="Disordered" evidence="1">
    <location>
        <begin position="137"/>
        <end position="163"/>
    </location>
</feature>
<reference evidence="2 3" key="1">
    <citation type="journal article" date="2016" name="Mol. Biol. Evol.">
        <title>Comparative Genomics of Early-Diverging Mushroom-Forming Fungi Provides Insights into the Origins of Lignocellulose Decay Capabilities.</title>
        <authorList>
            <person name="Nagy L.G."/>
            <person name="Riley R."/>
            <person name="Tritt A."/>
            <person name="Adam C."/>
            <person name="Daum C."/>
            <person name="Floudas D."/>
            <person name="Sun H."/>
            <person name="Yadav J.S."/>
            <person name="Pangilinan J."/>
            <person name="Larsson K.H."/>
            <person name="Matsuura K."/>
            <person name="Barry K."/>
            <person name="Labutti K."/>
            <person name="Kuo R."/>
            <person name="Ohm R.A."/>
            <person name="Bhattacharya S.S."/>
            <person name="Shirouzu T."/>
            <person name="Yoshinaga Y."/>
            <person name="Martin F.M."/>
            <person name="Grigoriev I.V."/>
            <person name="Hibbett D.S."/>
        </authorList>
    </citation>
    <scope>NUCLEOTIDE SEQUENCE [LARGE SCALE GENOMIC DNA]</scope>
    <source>
        <strain evidence="2 3">TUFC12733</strain>
    </source>
</reference>
<keyword evidence="3" id="KW-1185">Reference proteome</keyword>
<dbReference type="Proteomes" id="UP000076738">
    <property type="component" value="Unassembled WGS sequence"/>
</dbReference>
<feature type="compositionally biased region" description="Basic and acidic residues" evidence="1">
    <location>
        <begin position="137"/>
        <end position="150"/>
    </location>
</feature>
<feature type="compositionally biased region" description="Basic residues" evidence="1">
    <location>
        <begin position="50"/>
        <end position="59"/>
    </location>
</feature>
<evidence type="ECO:0000256" key="1">
    <source>
        <dbReference type="SAM" id="MobiDB-lite"/>
    </source>
</evidence>
<feature type="region of interest" description="Disordered" evidence="1">
    <location>
        <begin position="25"/>
        <end position="59"/>
    </location>
</feature>
<protein>
    <submittedName>
        <fullName evidence="2">Uncharacterized protein</fullName>
    </submittedName>
</protein>
<gene>
    <name evidence="2" type="ORF">CALVIDRAFT_524671</name>
</gene>
<name>A0A167RJT0_CALVF</name>
<proteinExistence type="predicted"/>
<dbReference type="EMBL" id="KV417268">
    <property type="protein sequence ID" value="KZP00987.1"/>
    <property type="molecule type" value="Genomic_DNA"/>
</dbReference>
<evidence type="ECO:0000313" key="2">
    <source>
        <dbReference type="EMBL" id="KZP00987.1"/>
    </source>
</evidence>
<evidence type="ECO:0000313" key="3">
    <source>
        <dbReference type="Proteomes" id="UP000076738"/>
    </source>
</evidence>
<organism evidence="2 3">
    <name type="scientific">Calocera viscosa (strain TUFC12733)</name>
    <dbReference type="NCBI Taxonomy" id="1330018"/>
    <lineage>
        <taxon>Eukaryota</taxon>
        <taxon>Fungi</taxon>
        <taxon>Dikarya</taxon>
        <taxon>Basidiomycota</taxon>
        <taxon>Agaricomycotina</taxon>
        <taxon>Dacrymycetes</taxon>
        <taxon>Dacrymycetales</taxon>
        <taxon>Dacrymycetaceae</taxon>
        <taxon>Calocera</taxon>
    </lineage>
</organism>
<dbReference type="AlphaFoldDB" id="A0A167RJT0"/>
<sequence>MPFSTQSEGIDCSWALESSWKLGGDDDNAAELKPGKTDNASASDASALKRAGKKTRKRRARMDLTVEEWMKLIQELPVDLDIIARLRKGRTLRGGHKKSHAHQKRLDYTADQWMKRFFPTEKDSPENAENIKPITKMDDIGQRLSRREEETLSTGAGNTATRF</sequence>